<dbReference type="InterPro" id="IPR005064">
    <property type="entry name" value="BUG"/>
</dbReference>
<sequence length="334" mass="34952">MTGRRALLATPFAAGLASLAGPAPLRAQEAFPDRPLRLVVPFTPGGAVDLTGRLLADLLAPILGQTVVVENRGGAGGNLGGDAVAKAPKDGYTLLLGTATILAANKFLFRKSMPFDPTADLAPVTRVATGTVLLVVNADRPWKNFAELIAAAKQDPGKITMGSSGTGSVSHLTLAALKRAAGVDITHVPYRGGAPAIQDLLAGNIDMMFDVIPALMPHVREGRFRPLAVGSAQRVTYVPELRDVPGMAELLPDSGIDAQSWYAVMAPVGTPQDRLALLHRAIRQVAQSEAFRAKMEPLGFAPVSDASPAAFGDYLRAQEKVWQGLVEASGATLD</sequence>
<dbReference type="RefSeq" id="WP_160935368.1">
    <property type="nucleotide sequence ID" value="NZ_SNVJ01000002.1"/>
</dbReference>
<dbReference type="PIRSF" id="PIRSF017082">
    <property type="entry name" value="YflP"/>
    <property type="match status" value="1"/>
</dbReference>
<gene>
    <name evidence="2" type="ORF">E0493_02640</name>
</gene>
<dbReference type="PANTHER" id="PTHR42928:SF5">
    <property type="entry name" value="BLR1237 PROTEIN"/>
    <property type="match status" value="1"/>
</dbReference>
<dbReference type="Proteomes" id="UP000460715">
    <property type="component" value="Unassembled WGS sequence"/>
</dbReference>
<reference evidence="2 3" key="1">
    <citation type="submission" date="2019-03" db="EMBL/GenBank/DDBJ databases">
        <title>Roseomonas sp. a novel Roseomonas species isolated from Sea whip Gorgonian.</title>
        <authorList>
            <person name="Li F."/>
            <person name="Pan X."/>
            <person name="Huang S."/>
            <person name="Li Z."/>
            <person name="Meng B."/>
        </authorList>
    </citation>
    <scope>NUCLEOTIDE SEQUENCE [LARGE SCALE GENOMIC DNA]</scope>
    <source>
        <strain evidence="2 3">M0104</strain>
    </source>
</reference>
<keyword evidence="3" id="KW-1185">Reference proteome</keyword>
<dbReference type="PANTHER" id="PTHR42928">
    <property type="entry name" value="TRICARBOXYLATE-BINDING PROTEIN"/>
    <property type="match status" value="1"/>
</dbReference>
<dbReference type="Pfam" id="PF03401">
    <property type="entry name" value="TctC"/>
    <property type="match status" value="1"/>
</dbReference>
<dbReference type="Gene3D" id="3.40.190.10">
    <property type="entry name" value="Periplasmic binding protein-like II"/>
    <property type="match status" value="1"/>
</dbReference>
<evidence type="ECO:0000313" key="2">
    <source>
        <dbReference type="EMBL" id="MXP62247.1"/>
    </source>
</evidence>
<dbReference type="InterPro" id="IPR042100">
    <property type="entry name" value="Bug_dom1"/>
</dbReference>
<accession>A0A845BA58</accession>
<dbReference type="InterPro" id="IPR006311">
    <property type="entry name" value="TAT_signal"/>
</dbReference>
<evidence type="ECO:0000313" key="3">
    <source>
        <dbReference type="Proteomes" id="UP000460715"/>
    </source>
</evidence>
<protein>
    <submittedName>
        <fullName evidence="2">Tripartite tricarboxylate transporter substrate binding protein</fullName>
    </submittedName>
</protein>
<dbReference type="PROSITE" id="PS51318">
    <property type="entry name" value="TAT"/>
    <property type="match status" value="1"/>
</dbReference>
<evidence type="ECO:0000256" key="1">
    <source>
        <dbReference type="ARBA" id="ARBA00006987"/>
    </source>
</evidence>
<comment type="caution">
    <text evidence="2">The sequence shown here is derived from an EMBL/GenBank/DDBJ whole genome shotgun (WGS) entry which is preliminary data.</text>
</comment>
<name>A0A845BA58_9PROT</name>
<comment type="similarity">
    <text evidence="1">Belongs to the UPF0065 (bug) family.</text>
</comment>
<dbReference type="OrthoDB" id="7245085at2"/>
<dbReference type="SUPFAM" id="SSF53850">
    <property type="entry name" value="Periplasmic binding protein-like II"/>
    <property type="match status" value="1"/>
</dbReference>
<dbReference type="EMBL" id="SNVJ01000002">
    <property type="protein sequence ID" value="MXP62247.1"/>
    <property type="molecule type" value="Genomic_DNA"/>
</dbReference>
<proteinExistence type="inferred from homology"/>
<dbReference type="Gene3D" id="3.40.190.150">
    <property type="entry name" value="Bordetella uptake gene, domain 1"/>
    <property type="match status" value="1"/>
</dbReference>
<organism evidence="2 3">
    <name type="scientific">Teichococcus coralli</name>
    <dbReference type="NCBI Taxonomy" id="2545983"/>
    <lineage>
        <taxon>Bacteria</taxon>
        <taxon>Pseudomonadati</taxon>
        <taxon>Pseudomonadota</taxon>
        <taxon>Alphaproteobacteria</taxon>
        <taxon>Acetobacterales</taxon>
        <taxon>Roseomonadaceae</taxon>
        <taxon>Roseomonas</taxon>
    </lineage>
</organism>
<dbReference type="CDD" id="cd07012">
    <property type="entry name" value="PBP2_Bug_TTT"/>
    <property type="match status" value="1"/>
</dbReference>
<dbReference type="AlphaFoldDB" id="A0A845BA58"/>